<accession>A0A563DGU8</accession>
<dbReference type="InterPro" id="IPR005467">
    <property type="entry name" value="His_kinase_dom"/>
</dbReference>
<dbReference type="EMBL" id="SELH01000014">
    <property type="protein sequence ID" value="TWP29425.1"/>
    <property type="molecule type" value="Genomic_DNA"/>
</dbReference>
<keyword evidence="6" id="KW-0902">Two-component regulatory system</keyword>
<protein>
    <recommendedName>
        <fullName evidence="2">histidine kinase</fullName>
        <ecNumber evidence="2">2.7.13.3</ecNumber>
    </recommendedName>
</protein>
<comment type="catalytic activity">
    <reaction evidence="1">
        <text>ATP + protein L-histidine = ADP + protein N-phospho-L-histidine.</text>
        <dbReference type="EC" id="2.7.13.3"/>
    </reaction>
</comment>
<dbReference type="Gene3D" id="1.10.287.130">
    <property type="match status" value="1"/>
</dbReference>
<sequence>MNLDQIIRKNLIKGICLVMLLGCISHFIIFRYFTYKYNDKILYEYKKGIENYVKLHDTLQVYSSTMLKPSRIEEQIIKDPSHHPESVKDILLYNEVTQDYRSFRQLCFTIYYKNHWHLIKVNQPYIESKDLLILIILSLFLIMLLLLLFIYLVLYYLRKDIGIPFYKNLRLLRNYNVKAHSELSLVDYNVHELNDFNKVIRKMLRKINADYENSRIFIEDASHEMQTPLSIIKSRLELILQSNLTHDEWQTKNIQIILRATTRLSKLNRSLSLLTKINNDQFHNKESIDFKYLIINYLSEMEELMASKDITTEVQLETFTFEIDPILADQLISNLLNNAIFHNLSTGGKIKITLEENGFLLIENTCLPIATSENLFNRLIHGKKENSTGLGLNIVKSICDKNNILIEYKHIDSSIFQIFINFHKS</sequence>
<keyword evidence="7" id="KW-1133">Transmembrane helix</keyword>
<dbReference type="PROSITE" id="PS50109">
    <property type="entry name" value="HIS_KIN"/>
    <property type="match status" value="1"/>
</dbReference>
<evidence type="ECO:0000259" key="8">
    <source>
        <dbReference type="PROSITE" id="PS50109"/>
    </source>
</evidence>
<dbReference type="GO" id="GO:0016036">
    <property type="term" value="P:cellular response to phosphate starvation"/>
    <property type="evidence" value="ECO:0007669"/>
    <property type="project" value="TreeGrafter"/>
</dbReference>
<dbReference type="SMART" id="SM00387">
    <property type="entry name" value="HATPase_c"/>
    <property type="match status" value="1"/>
</dbReference>
<dbReference type="InterPro" id="IPR036097">
    <property type="entry name" value="HisK_dim/P_sf"/>
</dbReference>
<keyword evidence="4" id="KW-0808">Transferase</keyword>
<evidence type="ECO:0000256" key="1">
    <source>
        <dbReference type="ARBA" id="ARBA00000085"/>
    </source>
</evidence>
<dbReference type="CDD" id="cd00082">
    <property type="entry name" value="HisKA"/>
    <property type="match status" value="1"/>
</dbReference>
<dbReference type="GO" id="GO:0000155">
    <property type="term" value="F:phosphorelay sensor kinase activity"/>
    <property type="evidence" value="ECO:0007669"/>
    <property type="project" value="InterPro"/>
</dbReference>
<dbReference type="GO" id="GO:0004721">
    <property type="term" value="F:phosphoprotein phosphatase activity"/>
    <property type="evidence" value="ECO:0007669"/>
    <property type="project" value="TreeGrafter"/>
</dbReference>
<proteinExistence type="predicted"/>
<keyword evidence="7" id="KW-0812">Transmembrane</keyword>
<reference evidence="9 10" key="1">
    <citation type="submission" date="2019-02" db="EMBL/GenBank/DDBJ databases">
        <title>Apibacter muscae sp. nov.: a novel member of the house fly microbiota.</title>
        <authorList>
            <person name="Park R."/>
        </authorList>
    </citation>
    <scope>NUCLEOTIDE SEQUENCE [LARGE SCALE GENOMIC DNA]</scope>
    <source>
        <strain evidence="9 10">AL1</strain>
    </source>
</reference>
<dbReference type="SUPFAM" id="SSF55874">
    <property type="entry name" value="ATPase domain of HSP90 chaperone/DNA topoisomerase II/histidine kinase"/>
    <property type="match status" value="1"/>
</dbReference>
<dbReference type="PANTHER" id="PTHR45453:SF1">
    <property type="entry name" value="PHOSPHATE REGULON SENSOR PROTEIN PHOR"/>
    <property type="match status" value="1"/>
</dbReference>
<comment type="caution">
    <text evidence="9">The sequence shown here is derived from an EMBL/GenBank/DDBJ whole genome shotgun (WGS) entry which is preliminary data.</text>
</comment>
<dbReference type="Pfam" id="PF00512">
    <property type="entry name" value="HisKA"/>
    <property type="match status" value="1"/>
</dbReference>
<dbReference type="SMART" id="SM00388">
    <property type="entry name" value="HisKA"/>
    <property type="match status" value="1"/>
</dbReference>
<dbReference type="RefSeq" id="WP_146291812.1">
    <property type="nucleotide sequence ID" value="NZ_SELH01000014.1"/>
</dbReference>
<evidence type="ECO:0000256" key="2">
    <source>
        <dbReference type="ARBA" id="ARBA00012438"/>
    </source>
</evidence>
<evidence type="ECO:0000256" key="3">
    <source>
        <dbReference type="ARBA" id="ARBA00022553"/>
    </source>
</evidence>
<dbReference type="GO" id="GO:0005886">
    <property type="term" value="C:plasma membrane"/>
    <property type="evidence" value="ECO:0007669"/>
    <property type="project" value="TreeGrafter"/>
</dbReference>
<evidence type="ECO:0000256" key="7">
    <source>
        <dbReference type="SAM" id="Phobius"/>
    </source>
</evidence>
<dbReference type="SUPFAM" id="SSF47384">
    <property type="entry name" value="Homodimeric domain of signal transducing histidine kinase"/>
    <property type="match status" value="1"/>
</dbReference>
<name>A0A563DGU8_9FLAO</name>
<dbReference type="AlphaFoldDB" id="A0A563DGU8"/>
<evidence type="ECO:0000313" key="10">
    <source>
        <dbReference type="Proteomes" id="UP000319499"/>
    </source>
</evidence>
<dbReference type="Proteomes" id="UP000319499">
    <property type="component" value="Unassembled WGS sequence"/>
</dbReference>
<dbReference type="OrthoDB" id="9808408at2"/>
<dbReference type="PANTHER" id="PTHR45453">
    <property type="entry name" value="PHOSPHATE REGULON SENSOR PROTEIN PHOR"/>
    <property type="match status" value="1"/>
</dbReference>
<dbReference type="InterPro" id="IPR050351">
    <property type="entry name" value="BphY/WalK/GraS-like"/>
</dbReference>
<gene>
    <name evidence="9" type="ORF">ETU09_02980</name>
</gene>
<dbReference type="InterPro" id="IPR003661">
    <property type="entry name" value="HisK_dim/P_dom"/>
</dbReference>
<evidence type="ECO:0000313" key="9">
    <source>
        <dbReference type="EMBL" id="TWP29425.1"/>
    </source>
</evidence>
<organism evidence="9 10">
    <name type="scientific">Apibacter muscae</name>
    <dbReference type="NCBI Taxonomy" id="2509004"/>
    <lineage>
        <taxon>Bacteria</taxon>
        <taxon>Pseudomonadati</taxon>
        <taxon>Bacteroidota</taxon>
        <taxon>Flavobacteriia</taxon>
        <taxon>Flavobacteriales</taxon>
        <taxon>Weeksellaceae</taxon>
        <taxon>Apibacter</taxon>
    </lineage>
</organism>
<feature type="transmembrane region" description="Helical" evidence="7">
    <location>
        <begin position="131"/>
        <end position="157"/>
    </location>
</feature>
<keyword evidence="5 9" id="KW-0418">Kinase</keyword>
<evidence type="ECO:0000256" key="5">
    <source>
        <dbReference type="ARBA" id="ARBA00022777"/>
    </source>
</evidence>
<evidence type="ECO:0000256" key="6">
    <source>
        <dbReference type="ARBA" id="ARBA00023012"/>
    </source>
</evidence>
<dbReference type="Gene3D" id="3.30.565.10">
    <property type="entry name" value="Histidine kinase-like ATPase, C-terminal domain"/>
    <property type="match status" value="1"/>
</dbReference>
<keyword evidence="10" id="KW-1185">Reference proteome</keyword>
<keyword evidence="3" id="KW-0597">Phosphoprotein</keyword>
<dbReference type="InterPro" id="IPR003594">
    <property type="entry name" value="HATPase_dom"/>
</dbReference>
<evidence type="ECO:0000256" key="4">
    <source>
        <dbReference type="ARBA" id="ARBA00022679"/>
    </source>
</evidence>
<dbReference type="EC" id="2.7.13.3" evidence="2"/>
<keyword evidence="7" id="KW-0472">Membrane</keyword>
<dbReference type="InterPro" id="IPR036890">
    <property type="entry name" value="HATPase_C_sf"/>
</dbReference>
<feature type="domain" description="Histidine kinase" evidence="8">
    <location>
        <begin position="220"/>
        <end position="424"/>
    </location>
</feature>
<dbReference type="Pfam" id="PF02518">
    <property type="entry name" value="HATPase_c"/>
    <property type="match status" value="1"/>
</dbReference>
<feature type="transmembrane region" description="Helical" evidence="7">
    <location>
        <begin position="12"/>
        <end position="33"/>
    </location>
</feature>